<organism evidence="3 4">
    <name type="scientific">Microbacterium lacticum</name>
    <dbReference type="NCBI Taxonomy" id="33885"/>
    <lineage>
        <taxon>Bacteria</taxon>
        <taxon>Bacillati</taxon>
        <taxon>Actinomycetota</taxon>
        <taxon>Actinomycetes</taxon>
        <taxon>Micrococcales</taxon>
        <taxon>Microbacteriaceae</taxon>
        <taxon>Microbacterium</taxon>
    </lineage>
</organism>
<keyword evidence="3" id="KW-0378">Hydrolase</keyword>
<dbReference type="RefSeq" id="WP_141379716.1">
    <property type="nucleotide sequence ID" value="NZ_BJNA01000009.1"/>
</dbReference>
<dbReference type="GO" id="GO:0016810">
    <property type="term" value="F:hydrolase activity, acting on carbon-nitrogen (but not peptide) bonds"/>
    <property type="evidence" value="ECO:0007669"/>
    <property type="project" value="InterPro"/>
</dbReference>
<sequence>MSAANRIVTSNAIITMDDDALRVEAIAVDSRSGKIVAVGALSDLRDAHPRAEVVDLGCDVVLPGFIDPHSHPLFSGMVCMEPTHWIAPYVGYGTHDDVTALKIWADGSPWVGNIAATYPYLDNETVHAAGIAVGPTRESALNYTPAELDDLLDSFSDDDWQFAVHMNGDYALDVVLDSYQRELTRCALLGTDHRWRVKHVGGARKDQFERAAKLGVAVSMAPFQFLYWGDVLDGTLFPHRIGSQWQRFADAVDAGASVSFHNDGSVSPPIPLRNIQAAVTRHTFSGEEHGPEQRMSLDDALRAHTVVAAQHIRRPDLGSITPGKRADFTVLSADPYQVDPARIEKDIEVRGTWRDGRALDLDAFDQQIRDFAGRTELLEKMLTRLASSASKRGRSRSADSADETPAESTTDSPTQPSEESPAETPAS</sequence>
<proteinExistence type="predicted"/>
<evidence type="ECO:0000313" key="3">
    <source>
        <dbReference type="EMBL" id="TQN00566.1"/>
    </source>
</evidence>
<evidence type="ECO:0000259" key="2">
    <source>
        <dbReference type="Pfam" id="PF07969"/>
    </source>
</evidence>
<protein>
    <submittedName>
        <fullName evidence="3">Amidohydrolase family protein</fullName>
    </submittedName>
</protein>
<evidence type="ECO:0000256" key="1">
    <source>
        <dbReference type="SAM" id="MobiDB-lite"/>
    </source>
</evidence>
<accession>A0A4Y3UHP9</accession>
<dbReference type="PANTHER" id="PTHR22642:SF2">
    <property type="entry name" value="PROTEIN LONG AFTER FAR-RED 3"/>
    <property type="match status" value="1"/>
</dbReference>
<feature type="compositionally biased region" description="Polar residues" evidence="1">
    <location>
        <begin position="406"/>
        <end position="418"/>
    </location>
</feature>
<feature type="domain" description="Amidohydrolase 3" evidence="2">
    <location>
        <begin position="96"/>
        <end position="357"/>
    </location>
</feature>
<dbReference type="AlphaFoldDB" id="A0A4Y3UHP9"/>
<comment type="caution">
    <text evidence="3">The sequence shown here is derived from an EMBL/GenBank/DDBJ whole genome shotgun (WGS) entry which is preliminary data.</text>
</comment>
<dbReference type="Gene3D" id="2.30.40.10">
    <property type="entry name" value="Urease, subunit C, domain 1"/>
    <property type="match status" value="2"/>
</dbReference>
<dbReference type="InterPro" id="IPR013108">
    <property type="entry name" value="Amidohydro_3"/>
</dbReference>
<dbReference type="Pfam" id="PF07969">
    <property type="entry name" value="Amidohydro_3"/>
    <property type="match status" value="1"/>
</dbReference>
<reference evidence="3 4" key="1">
    <citation type="submission" date="2019-06" db="EMBL/GenBank/DDBJ databases">
        <title>Sequencing the genomes of 1000 actinobacteria strains.</title>
        <authorList>
            <person name="Klenk H.-P."/>
        </authorList>
    </citation>
    <scope>NUCLEOTIDE SEQUENCE [LARGE SCALE GENOMIC DNA]</scope>
    <source>
        <strain evidence="3 4">DSM 20427</strain>
    </source>
</reference>
<gene>
    <name evidence="3" type="ORF">FHX68_0670</name>
</gene>
<dbReference type="EMBL" id="VFPS01000001">
    <property type="protein sequence ID" value="TQN00566.1"/>
    <property type="molecule type" value="Genomic_DNA"/>
</dbReference>
<name>A0A4Y3UHP9_9MICO</name>
<feature type="region of interest" description="Disordered" evidence="1">
    <location>
        <begin position="386"/>
        <end position="427"/>
    </location>
</feature>
<dbReference type="SUPFAM" id="SSF51338">
    <property type="entry name" value="Composite domain of metallo-dependent hydrolases"/>
    <property type="match status" value="1"/>
</dbReference>
<keyword evidence="4" id="KW-1185">Reference proteome</keyword>
<dbReference type="Gene3D" id="3.20.20.140">
    <property type="entry name" value="Metal-dependent hydrolases"/>
    <property type="match status" value="1"/>
</dbReference>
<dbReference type="InterPro" id="IPR011059">
    <property type="entry name" value="Metal-dep_hydrolase_composite"/>
</dbReference>
<dbReference type="InterPro" id="IPR032466">
    <property type="entry name" value="Metal_Hydrolase"/>
</dbReference>
<dbReference type="SUPFAM" id="SSF51556">
    <property type="entry name" value="Metallo-dependent hydrolases"/>
    <property type="match status" value="1"/>
</dbReference>
<dbReference type="OrthoDB" id="3173428at2"/>
<dbReference type="Proteomes" id="UP000319804">
    <property type="component" value="Unassembled WGS sequence"/>
</dbReference>
<evidence type="ECO:0000313" key="4">
    <source>
        <dbReference type="Proteomes" id="UP000319804"/>
    </source>
</evidence>
<dbReference type="PANTHER" id="PTHR22642">
    <property type="entry name" value="IMIDAZOLONEPROPIONASE"/>
    <property type="match status" value="1"/>
</dbReference>